<dbReference type="PANTHER" id="PTHR43066:SF1">
    <property type="entry name" value="RHOMBOID PROTEIN 2"/>
    <property type="match status" value="1"/>
</dbReference>
<feature type="domain" description="Peptidase S54 rhomboid" evidence="9">
    <location>
        <begin position="44"/>
        <end position="179"/>
    </location>
</feature>
<evidence type="ECO:0000313" key="11">
    <source>
        <dbReference type="Proteomes" id="UP000288405"/>
    </source>
</evidence>
<dbReference type="RefSeq" id="WP_126775728.1">
    <property type="nucleotide sequence ID" value="NZ_PIPM01000001.1"/>
</dbReference>
<evidence type="ECO:0000256" key="2">
    <source>
        <dbReference type="ARBA" id="ARBA00009045"/>
    </source>
</evidence>
<dbReference type="InterPro" id="IPR023826">
    <property type="entry name" value="Rhom-like_SP_proteobac"/>
</dbReference>
<keyword evidence="5" id="KW-0378">Hydrolase</keyword>
<evidence type="ECO:0000256" key="3">
    <source>
        <dbReference type="ARBA" id="ARBA00022670"/>
    </source>
</evidence>
<dbReference type="InterPro" id="IPR022764">
    <property type="entry name" value="Peptidase_S54_rhomboid_dom"/>
</dbReference>
<dbReference type="GO" id="GO:0006508">
    <property type="term" value="P:proteolysis"/>
    <property type="evidence" value="ECO:0007669"/>
    <property type="project" value="UniProtKB-KW"/>
</dbReference>
<evidence type="ECO:0000256" key="6">
    <source>
        <dbReference type="ARBA" id="ARBA00022989"/>
    </source>
</evidence>
<evidence type="ECO:0000256" key="4">
    <source>
        <dbReference type="ARBA" id="ARBA00022692"/>
    </source>
</evidence>
<dbReference type="AlphaFoldDB" id="A0A432WRI5"/>
<feature type="transmembrane region" description="Helical" evidence="8">
    <location>
        <begin position="12"/>
        <end position="36"/>
    </location>
</feature>
<name>A0A432WRI5_9GAMM</name>
<feature type="transmembrane region" description="Helical" evidence="8">
    <location>
        <begin position="163"/>
        <end position="182"/>
    </location>
</feature>
<comment type="similarity">
    <text evidence="2">Belongs to the peptidase S54 family.</text>
</comment>
<feature type="transmembrane region" description="Helical" evidence="8">
    <location>
        <begin position="84"/>
        <end position="102"/>
    </location>
</feature>
<evidence type="ECO:0000256" key="8">
    <source>
        <dbReference type="SAM" id="Phobius"/>
    </source>
</evidence>
<dbReference type="GO" id="GO:0004252">
    <property type="term" value="F:serine-type endopeptidase activity"/>
    <property type="evidence" value="ECO:0007669"/>
    <property type="project" value="InterPro"/>
</dbReference>
<dbReference type="SUPFAM" id="SSF144091">
    <property type="entry name" value="Rhomboid-like"/>
    <property type="match status" value="1"/>
</dbReference>
<keyword evidence="6 8" id="KW-1133">Transmembrane helix</keyword>
<keyword evidence="11" id="KW-1185">Reference proteome</keyword>
<proteinExistence type="inferred from homology"/>
<reference evidence="10 11" key="1">
    <citation type="journal article" date="2011" name="Front. Microbiol.">
        <title>Genomic signatures of strain selection and enhancement in Bacillus atrophaeus var. globigii, a historical biowarfare simulant.</title>
        <authorList>
            <person name="Gibbons H.S."/>
            <person name="Broomall S.M."/>
            <person name="McNew L.A."/>
            <person name="Daligault H."/>
            <person name="Chapman C."/>
            <person name="Bruce D."/>
            <person name="Karavis M."/>
            <person name="Krepps M."/>
            <person name="McGregor P.A."/>
            <person name="Hong C."/>
            <person name="Park K.H."/>
            <person name="Akmal A."/>
            <person name="Feldman A."/>
            <person name="Lin J.S."/>
            <person name="Chang W.E."/>
            <person name="Higgs B.W."/>
            <person name="Demirev P."/>
            <person name="Lindquist J."/>
            <person name="Liem A."/>
            <person name="Fochler E."/>
            <person name="Read T.D."/>
            <person name="Tapia R."/>
            <person name="Johnson S."/>
            <person name="Bishop-Lilly K.A."/>
            <person name="Detter C."/>
            <person name="Han C."/>
            <person name="Sozhamannan S."/>
            <person name="Rosenzweig C.N."/>
            <person name="Skowronski E.W."/>
        </authorList>
    </citation>
    <scope>NUCLEOTIDE SEQUENCE [LARGE SCALE GENOMIC DNA]</scope>
    <source>
        <strain evidence="10 11">GYP-17</strain>
    </source>
</reference>
<evidence type="ECO:0000256" key="5">
    <source>
        <dbReference type="ARBA" id="ARBA00022801"/>
    </source>
</evidence>
<keyword evidence="3" id="KW-0645">Protease</keyword>
<organism evidence="10 11">
    <name type="scientific">Aliidiomarina sanyensis</name>
    <dbReference type="NCBI Taxonomy" id="1249555"/>
    <lineage>
        <taxon>Bacteria</taxon>
        <taxon>Pseudomonadati</taxon>
        <taxon>Pseudomonadota</taxon>
        <taxon>Gammaproteobacteria</taxon>
        <taxon>Alteromonadales</taxon>
        <taxon>Idiomarinaceae</taxon>
        <taxon>Aliidiomarina</taxon>
    </lineage>
</organism>
<comment type="subcellular location">
    <subcellularLocation>
        <location evidence="1">Membrane</location>
        <topology evidence="1">Multi-pass membrane protein</topology>
    </subcellularLocation>
</comment>
<accession>A0A432WRI5</accession>
<gene>
    <name evidence="10" type="primary">rrtA</name>
    <name evidence="10" type="ORF">CWE11_00940</name>
</gene>
<dbReference type="Proteomes" id="UP000288405">
    <property type="component" value="Unassembled WGS sequence"/>
</dbReference>
<evidence type="ECO:0000256" key="1">
    <source>
        <dbReference type="ARBA" id="ARBA00004141"/>
    </source>
</evidence>
<evidence type="ECO:0000259" key="9">
    <source>
        <dbReference type="Pfam" id="PF01694"/>
    </source>
</evidence>
<keyword evidence="4 8" id="KW-0812">Transmembrane</keyword>
<feature type="transmembrane region" description="Helical" evidence="8">
    <location>
        <begin position="56"/>
        <end position="75"/>
    </location>
</feature>
<evidence type="ECO:0000313" key="10">
    <source>
        <dbReference type="EMBL" id="RUO36416.1"/>
    </source>
</evidence>
<comment type="caution">
    <text evidence="10">The sequence shown here is derived from an EMBL/GenBank/DDBJ whole genome shotgun (WGS) entry which is preliminary data.</text>
</comment>
<dbReference type="Pfam" id="PF01694">
    <property type="entry name" value="Rhomboid"/>
    <property type="match status" value="1"/>
</dbReference>
<dbReference type="NCBIfam" id="TIGR03902">
    <property type="entry name" value="rhom_GG_sort"/>
    <property type="match status" value="1"/>
</dbReference>
<dbReference type="InterPro" id="IPR035952">
    <property type="entry name" value="Rhomboid-like_sf"/>
</dbReference>
<dbReference type="GO" id="GO:0016020">
    <property type="term" value="C:membrane"/>
    <property type="evidence" value="ECO:0007669"/>
    <property type="project" value="UniProtKB-SubCell"/>
</dbReference>
<dbReference type="EMBL" id="PIPM01000001">
    <property type="protein sequence ID" value="RUO36416.1"/>
    <property type="molecule type" value="Genomic_DNA"/>
</dbReference>
<dbReference type="Gene3D" id="1.20.1540.10">
    <property type="entry name" value="Rhomboid-like"/>
    <property type="match status" value="1"/>
</dbReference>
<feature type="transmembrane region" description="Helical" evidence="8">
    <location>
        <begin position="108"/>
        <end position="126"/>
    </location>
</feature>
<protein>
    <submittedName>
        <fullName evidence="10">Rhombosortase</fullName>
    </submittedName>
</protein>
<dbReference type="PANTHER" id="PTHR43066">
    <property type="entry name" value="RHOMBOID-RELATED PROTEIN"/>
    <property type="match status" value="1"/>
</dbReference>
<keyword evidence="7 8" id="KW-0472">Membrane</keyword>
<dbReference type="OrthoDB" id="196054at2"/>
<sequence>MQSIQSLFRPYLAPTGVIFALVLIHFLPGLHPYLVLTEDGLLAQAWRLLTTHLVHLNTYHLVTNILGLFLAAVVLRKYVFGRTMLNVMVFAGLFAALLPLAFSEQPVFVGFSGILHGLVAYAGIVMVKQGQKVGFAVLALLIAKLVLDMAGADTVDPWLNAQVAYLAHLGGALGGVIAVPSLQKRQPLQRS</sequence>
<evidence type="ECO:0000256" key="7">
    <source>
        <dbReference type="ARBA" id="ARBA00023136"/>
    </source>
</evidence>
<feature type="transmembrane region" description="Helical" evidence="8">
    <location>
        <begin position="133"/>
        <end position="151"/>
    </location>
</feature>